<organism evidence="2 3">
    <name type="scientific">Rotaria socialis</name>
    <dbReference type="NCBI Taxonomy" id="392032"/>
    <lineage>
        <taxon>Eukaryota</taxon>
        <taxon>Metazoa</taxon>
        <taxon>Spiralia</taxon>
        <taxon>Gnathifera</taxon>
        <taxon>Rotifera</taxon>
        <taxon>Eurotatoria</taxon>
        <taxon>Bdelloidea</taxon>
        <taxon>Philodinida</taxon>
        <taxon>Philodinidae</taxon>
        <taxon>Rotaria</taxon>
    </lineage>
</organism>
<dbReference type="Proteomes" id="UP000663872">
    <property type="component" value="Unassembled WGS sequence"/>
</dbReference>
<dbReference type="EMBL" id="CAJNYT010002770">
    <property type="protein sequence ID" value="CAF3492667.1"/>
    <property type="molecule type" value="Genomic_DNA"/>
</dbReference>
<gene>
    <name evidence="2" type="ORF">GRG538_LOCUS17090</name>
</gene>
<evidence type="ECO:0000256" key="1">
    <source>
        <dbReference type="SAM" id="MobiDB-lite"/>
    </source>
</evidence>
<feature type="region of interest" description="Disordered" evidence="1">
    <location>
        <begin position="135"/>
        <end position="155"/>
    </location>
</feature>
<accession>A0A818GJN2</accession>
<reference evidence="2" key="1">
    <citation type="submission" date="2021-02" db="EMBL/GenBank/DDBJ databases">
        <authorList>
            <person name="Nowell W R."/>
        </authorList>
    </citation>
    <scope>NUCLEOTIDE SEQUENCE</scope>
</reference>
<proteinExistence type="predicted"/>
<feature type="region of interest" description="Disordered" evidence="1">
    <location>
        <begin position="1"/>
        <end position="20"/>
    </location>
</feature>
<evidence type="ECO:0000313" key="2">
    <source>
        <dbReference type="EMBL" id="CAF3492667.1"/>
    </source>
</evidence>
<feature type="non-terminal residue" evidence="2">
    <location>
        <position position="155"/>
    </location>
</feature>
<feature type="non-terminal residue" evidence="2">
    <location>
        <position position="1"/>
    </location>
</feature>
<comment type="caution">
    <text evidence="2">The sequence shown here is derived from an EMBL/GenBank/DDBJ whole genome shotgun (WGS) entry which is preliminary data.</text>
</comment>
<dbReference type="AlphaFoldDB" id="A0A818GJN2"/>
<name>A0A818GJN2_9BILA</name>
<evidence type="ECO:0000313" key="3">
    <source>
        <dbReference type="Proteomes" id="UP000663872"/>
    </source>
</evidence>
<sequence>PPTLTTSSSSTTTAPTAPAVAMKQPIPMSIDDHTKYVLEKFFEWWDNNKENVLPEGFVLKENEHFTLTVTNCSANLAGLIKCKCGVITKLATKDGSNNSNSNEQPVTTSNIASTTLANHSTILQSTLLDPPSILSMSSNETSTREATKVVRVAKK</sequence>
<protein>
    <submittedName>
        <fullName evidence="2">Uncharacterized protein</fullName>
    </submittedName>
</protein>